<evidence type="ECO:0000259" key="2">
    <source>
        <dbReference type="PROSITE" id="PS50995"/>
    </source>
</evidence>
<dbReference type="GO" id="GO:0006950">
    <property type="term" value="P:response to stress"/>
    <property type="evidence" value="ECO:0007669"/>
    <property type="project" value="TreeGrafter"/>
</dbReference>
<feature type="compositionally biased region" description="Low complexity" evidence="1">
    <location>
        <begin position="9"/>
        <end position="21"/>
    </location>
</feature>
<reference evidence="3 4" key="1">
    <citation type="submission" date="2016-10" db="EMBL/GenBank/DDBJ databases">
        <authorList>
            <person name="de Groot N.N."/>
        </authorList>
    </citation>
    <scope>NUCLEOTIDE SEQUENCE [LARGE SCALE GENOMIC DNA]</scope>
    <source>
        <strain evidence="3 4">DSM 15345</strain>
    </source>
</reference>
<dbReference type="PROSITE" id="PS50995">
    <property type="entry name" value="HTH_MARR_2"/>
    <property type="match status" value="1"/>
</dbReference>
<protein>
    <submittedName>
        <fullName evidence="3">Transcriptional regulator, MarR family</fullName>
    </submittedName>
</protein>
<dbReference type="Pfam" id="PF12802">
    <property type="entry name" value="MarR_2"/>
    <property type="match status" value="1"/>
</dbReference>
<dbReference type="AlphaFoldDB" id="A0A1H4FMW5"/>
<dbReference type="PANTHER" id="PTHR33164">
    <property type="entry name" value="TRANSCRIPTIONAL REGULATOR, MARR FAMILY"/>
    <property type="match status" value="1"/>
</dbReference>
<proteinExistence type="predicted"/>
<gene>
    <name evidence="3" type="ORF">SAMN05444370_12412</name>
</gene>
<dbReference type="GO" id="GO:0003700">
    <property type="term" value="F:DNA-binding transcription factor activity"/>
    <property type="evidence" value="ECO:0007669"/>
    <property type="project" value="InterPro"/>
</dbReference>
<dbReference type="STRING" id="89524.SAMN05444370_12412"/>
<accession>A0A1H4FMW5</accession>
<keyword evidence="4" id="KW-1185">Reference proteome</keyword>
<dbReference type="SUPFAM" id="SSF46785">
    <property type="entry name" value="Winged helix' DNA-binding domain"/>
    <property type="match status" value="1"/>
</dbReference>
<evidence type="ECO:0000313" key="3">
    <source>
        <dbReference type="EMBL" id="SEA97842.1"/>
    </source>
</evidence>
<feature type="domain" description="HTH marR-type" evidence="2">
    <location>
        <begin position="23"/>
        <end position="155"/>
    </location>
</feature>
<dbReference type="Gene3D" id="1.10.10.10">
    <property type="entry name" value="Winged helix-like DNA-binding domain superfamily/Winged helix DNA-binding domain"/>
    <property type="match status" value="1"/>
</dbReference>
<evidence type="ECO:0000256" key="1">
    <source>
        <dbReference type="SAM" id="MobiDB-lite"/>
    </source>
</evidence>
<name>A0A1H4FMW5_9RHOB</name>
<dbReference type="InterPro" id="IPR039422">
    <property type="entry name" value="MarR/SlyA-like"/>
</dbReference>
<dbReference type="PANTHER" id="PTHR33164:SF13">
    <property type="entry name" value="4-HYDROXYPHENYLACETATE CATABOLISM PROTEIN"/>
    <property type="match status" value="1"/>
</dbReference>
<sequence length="158" mass="17007">MSADTRPVAAEPGPAGEAYPPTGRSLPIALLRAREKVMAPIREMLAGAGVTEQQWRVLRVLDERGPLAPSAICAEACLQAPSLSRIIQGLVEKGLAARLTDAGDRRRQRVSLLPAGRAVIVANRATSRRLAQDIQARLGKERHDQLLDLLQALNALDP</sequence>
<dbReference type="InterPro" id="IPR036390">
    <property type="entry name" value="WH_DNA-bd_sf"/>
</dbReference>
<organism evidence="3 4">
    <name type="scientific">Rubrimonas cliftonensis</name>
    <dbReference type="NCBI Taxonomy" id="89524"/>
    <lineage>
        <taxon>Bacteria</taxon>
        <taxon>Pseudomonadati</taxon>
        <taxon>Pseudomonadota</taxon>
        <taxon>Alphaproteobacteria</taxon>
        <taxon>Rhodobacterales</taxon>
        <taxon>Paracoccaceae</taxon>
        <taxon>Rubrimonas</taxon>
    </lineage>
</organism>
<dbReference type="InterPro" id="IPR036388">
    <property type="entry name" value="WH-like_DNA-bd_sf"/>
</dbReference>
<dbReference type="RefSeq" id="WP_093256076.1">
    <property type="nucleotide sequence ID" value="NZ_FNQM01000024.1"/>
</dbReference>
<dbReference type="SMART" id="SM00347">
    <property type="entry name" value="HTH_MARR"/>
    <property type="match status" value="1"/>
</dbReference>
<dbReference type="Proteomes" id="UP000198703">
    <property type="component" value="Unassembled WGS sequence"/>
</dbReference>
<evidence type="ECO:0000313" key="4">
    <source>
        <dbReference type="Proteomes" id="UP000198703"/>
    </source>
</evidence>
<dbReference type="InterPro" id="IPR000835">
    <property type="entry name" value="HTH_MarR-typ"/>
</dbReference>
<dbReference type="OrthoDB" id="8588347at2"/>
<feature type="region of interest" description="Disordered" evidence="1">
    <location>
        <begin position="1"/>
        <end position="21"/>
    </location>
</feature>
<dbReference type="EMBL" id="FNQM01000024">
    <property type="protein sequence ID" value="SEA97842.1"/>
    <property type="molecule type" value="Genomic_DNA"/>
</dbReference>